<reference evidence="1" key="1">
    <citation type="submission" date="2021-06" db="EMBL/GenBank/DDBJ databases">
        <authorList>
            <person name="Kallberg Y."/>
            <person name="Tangrot J."/>
            <person name="Rosling A."/>
        </authorList>
    </citation>
    <scope>NUCLEOTIDE SEQUENCE</scope>
    <source>
        <strain evidence="1">CL356</strain>
    </source>
</reference>
<protein>
    <submittedName>
        <fullName evidence="1">15376_t:CDS:1</fullName>
    </submittedName>
</protein>
<evidence type="ECO:0000313" key="1">
    <source>
        <dbReference type="EMBL" id="CAG8581814.1"/>
    </source>
</evidence>
<sequence>MSPIADISAQNEASVVPNGKHVEKPSSSFTPLLHRTPWVPPVAVTGEGVHLILEDGTRIIDAVGGAAVNCIGSGHPKVIQAVKDQLDKLLSNQPSEKLAARLISSSDGAFSQCVFVSGGSEAMEAAIKLAKQYFWEVDQPQRKYFIARHQSYHGNTLGALALSHHPFRRAPYEDILNHKAFHYVSPAYYKRYARAGESEEQYVARLVQELEDKFQELGPENVIGFAAEPVVGATQGVTYAPKGYFAAMSAVCRKYGALLILDEVMCGMGRMGTSMHAWQGPNSYTDGVSPDIQAVAKGLGGGYGSIGAILLNERVAGGLQQGSKYLQHGHTYQAHPLAMAASLAVQDVIEEENLLEKAGRVGTVLQQQLEQSLTGPNALSAPYIFDIRGGGCFWGIEFQFPEEVEEKWFSKQRFGGLVQAAAMENGAVIIGMSGGIDGKKGDFIILAPAYNISDEEITEVVTKVTKSIEDVLKRTVLS</sequence>
<dbReference type="EMBL" id="CAJVPT010011763">
    <property type="protein sequence ID" value="CAG8581814.1"/>
    <property type="molecule type" value="Genomic_DNA"/>
</dbReference>
<organism evidence="1 2">
    <name type="scientific">Acaulospora colombiana</name>
    <dbReference type="NCBI Taxonomy" id="27376"/>
    <lineage>
        <taxon>Eukaryota</taxon>
        <taxon>Fungi</taxon>
        <taxon>Fungi incertae sedis</taxon>
        <taxon>Mucoromycota</taxon>
        <taxon>Glomeromycotina</taxon>
        <taxon>Glomeromycetes</taxon>
        <taxon>Diversisporales</taxon>
        <taxon>Acaulosporaceae</taxon>
        <taxon>Acaulospora</taxon>
    </lineage>
</organism>
<dbReference type="Proteomes" id="UP000789525">
    <property type="component" value="Unassembled WGS sequence"/>
</dbReference>
<comment type="caution">
    <text evidence="1">The sequence shown here is derived from an EMBL/GenBank/DDBJ whole genome shotgun (WGS) entry which is preliminary data.</text>
</comment>
<keyword evidence="2" id="KW-1185">Reference proteome</keyword>
<name>A0ACA9MJD6_9GLOM</name>
<accession>A0ACA9MJD6</accession>
<evidence type="ECO:0000313" key="2">
    <source>
        <dbReference type="Proteomes" id="UP000789525"/>
    </source>
</evidence>
<gene>
    <name evidence="1" type="ORF">ACOLOM_LOCUS5993</name>
</gene>
<proteinExistence type="predicted"/>